<reference evidence="2 3" key="1">
    <citation type="journal article" date="2019" name="Commun. Biol.">
        <title>The bagworm genome reveals a unique fibroin gene that provides high tensile strength.</title>
        <authorList>
            <person name="Kono N."/>
            <person name="Nakamura H."/>
            <person name="Ohtoshi R."/>
            <person name="Tomita M."/>
            <person name="Numata K."/>
            <person name="Arakawa K."/>
        </authorList>
    </citation>
    <scope>NUCLEOTIDE SEQUENCE [LARGE SCALE GENOMIC DNA]</scope>
</reference>
<sequence>MLHENLLQQRRIKKNPCPEYVTKTSNTKNRCLRAGGRLATRAPPPSLAGITIQLKNAQTATSTSRHPAGPSSPARPAEESFGVKTYRLC</sequence>
<accession>A0A4C1XY14</accession>
<evidence type="ECO:0000256" key="1">
    <source>
        <dbReference type="SAM" id="MobiDB-lite"/>
    </source>
</evidence>
<evidence type="ECO:0000313" key="3">
    <source>
        <dbReference type="Proteomes" id="UP000299102"/>
    </source>
</evidence>
<proteinExistence type="predicted"/>
<gene>
    <name evidence="2" type="ORF">EVAR_103993_1</name>
</gene>
<protein>
    <submittedName>
        <fullName evidence="2">Uncharacterized protein</fullName>
    </submittedName>
</protein>
<evidence type="ECO:0000313" key="2">
    <source>
        <dbReference type="EMBL" id="GBP68033.1"/>
    </source>
</evidence>
<name>A0A4C1XY14_EUMVA</name>
<feature type="compositionally biased region" description="Polar residues" evidence="1">
    <location>
        <begin position="56"/>
        <end position="65"/>
    </location>
</feature>
<dbReference type="EMBL" id="BGZK01000999">
    <property type="protein sequence ID" value="GBP68033.1"/>
    <property type="molecule type" value="Genomic_DNA"/>
</dbReference>
<organism evidence="2 3">
    <name type="scientific">Eumeta variegata</name>
    <name type="common">Bagworm moth</name>
    <name type="synonym">Eumeta japonica</name>
    <dbReference type="NCBI Taxonomy" id="151549"/>
    <lineage>
        <taxon>Eukaryota</taxon>
        <taxon>Metazoa</taxon>
        <taxon>Ecdysozoa</taxon>
        <taxon>Arthropoda</taxon>
        <taxon>Hexapoda</taxon>
        <taxon>Insecta</taxon>
        <taxon>Pterygota</taxon>
        <taxon>Neoptera</taxon>
        <taxon>Endopterygota</taxon>
        <taxon>Lepidoptera</taxon>
        <taxon>Glossata</taxon>
        <taxon>Ditrysia</taxon>
        <taxon>Tineoidea</taxon>
        <taxon>Psychidae</taxon>
        <taxon>Oiketicinae</taxon>
        <taxon>Eumeta</taxon>
    </lineage>
</organism>
<dbReference type="Proteomes" id="UP000299102">
    <property type="component" value="Unassembled WGS sequence"/>
</dbReference>
<comment type="caution">
    <text evidence="2">The sequence shown here is derived from an EMBL/GenBank/DDBJ whole genome shotgun (WGS) entry which is preliminary data.</text>
</comment>
<feature type="region of interest" description="Disordered" evidence="1">
    <location>
        <begin position="56"/>
        <end position="89"/>
    </location>
</feature>
<dbReference type="AlphaFoldDB" id="A0A4C1XY14"/>
<keyword evidence="3" id="KW-1185">Reference proteome</keyword>